<organism evidence="1 2">
    <name type="scientific">Metamycoplasma alkalescens</name>
    <dbReference type="NCBI Taxonomy" id="45363"/>
    <lineage>
        <taxon>Bacteria</taxon>
        <taxon>Bacillati</taxon>
        <taxon>Mycoplasmatota</taxon>
        <taxon>Mycoplasmoidales</taxon>
        <taxon>Metamycoplasmataceae</taxon>
        <taxon>Metamycoplasma</taxon>
    </lineage>
</organism>
<reference evidence="2" key="1">
    <citation type="submission" date="2018-06" db="EMBL/GenBank/DDBJ databases">
        <authorList>
            <consortium name="Pathogen Informatics"/>
        </authorList>
    </citation>
    <scope>NUCLEOTIDE SEQUENCE [LARGE SCALE GENOMIC DNA]</scope>
    <source>
        <strain evidence="2">NCTC10135</strain>
    </source>
</reference>
<protein>
    <submittedName>
        <fullName evidence="1">Uncharacterized protein</fullName>
    </submittedName>
</protein>
<evidence type="ECO:0000313" key="2">
    <source>
        <dbReference type="Proteomes" id="UP000259864"/>
    </source>
</evidence>
<accession>A0A3B0NYM2</accession>
<evidence type="ECO:0000313" key="1">
    <source>
        <dbReference type="EMBL" id="SYV89938.1"/>
    </source>
</evidence>
<dbReference type="AlphaFoldDB" id="A0A3B0NYM2"/>
<dbReference type="KEGG" id="mala:NCTC10135_00445"/>
<gene>
    <name evidence="1" type="ORF">NCTC10135_00445</name>
</gene>
<proteinExistence type="predicted"/>
<dbReference type="EMBL" id="LS991949">
    <property type="protein sequence ID" value="SYV89938.1"/>
    <property type="molecule type" value="Genomic_DNA"/>
</dbReference>
<feature type="non-terminal residue" evidence="1">
    <location>
        <position position="56"/>
    </location>
</feature>
<name>A0A3B0NYM2_9BACT</name>
<sequence>MHDDDFGKENSFYNVLSDNMGQRYRNLKLNNFVKSADEAMALFDVKYSDENNIPRW</sequence>
<dbReference type="Proteomes" id="UP000259864">
    <property type="component" value="Chromosome 1"/>
</dbReference>